<dbReference type="RefSeq" id="WP_044616899.1">
    <property type="nucleotide sequence ID" value="NZ_CP007142.1"/>
</dbReference>
<dbReference type="KEGG" id="gsn:YC6258_02323"/>
<keyword evidence="5" id="KW-0689">Ribosomal protein</keyword>
<dbReference type="GO" id="GO:0008999">
    <property type="term" value="F:protein-N-terminal-alanine acetyltransferase activity"/>
    <property type="evidence" value="ECO:0007669"/>
    <property type="project" value="TreeGrafter"/>
</dbReference>
<dbReference type="InterPro" id="IPR051531">
    <property type="entry name" value="N-acetyltransferase"/>
</dbReference>
<sequence>MTDRTDILTERLIIKPAHRDMAAAVLKLHQENRHHFRLGSPASVLDRSDLEFWYKKLQLEEKKWNDETEYGLYGYHKDTQQLICQIQISGIIRGVFQAALIGYKIDQQYEGQGLMREAMEAALKFAFNTLCLHRLMANYQPVNERSGILLKRLGFTIEGYARDYLYLNGEWRDHILTALNNPDFNSKGLA</sequence>
<dbReference type="PROSITE" id="PS51186">
    <property type="entry name" value="GNAT"/>
    <property type="match status" value="1"/>
</dbReference>
<evidence type="ECO:0000313" key="6">
    <source>
        <dbReference type="Proteomes" id="UP000032266"/>
    </source>
</evidence>
<dbReference type="SUPFAM" id="SSF55729">
    <property type="entry name" value="Acyl-CoA N-acyltransferases (Nat)"/>
    <property type="match status" value="1"/>
</dbReference>
<keyword evidence="2" id="KW-0012">Acyltransferase</keyword>
<evidence type="ECO:0000256" key="2">
    <source>
        <dbReference type="ARBA" id="ARBA00023315"/>
    </source>
</evidence>
<evidence type="ECO:0000259" key="4">
    <source>
        <dbReference type="PROSITE" id="PS51186"/>
    </source>
</evidence>
<protein>
    <submittedName>
        <fullName evidence="5">Acetyltransferase, including N-acetylase of ribosomal protein</fullName>
    </submittedName>
</protein>
<keyword evidence="5" id="KW-0687">Ribonucleoprotein</keyword>
<dbReference type="Gene3D" id="3.40.630.30">
    <property type="match status" value="1"/>
</dbReference>
<dbReference type="GO" id="GO:0005737">
    <property type="term" value="C:cytoplasm"/>
    <property type="evidence" value="ECO:0007669"/>
    <property type="project" value="TreeGrafter"/>
</dbReference>
<dbReference type="STRING" id="1445510.YC6258_02323"/>
<keyword evidence="1 5" id="KW-0808">Transferase</keyword>
<proteinExistence type="inferred from homology"/>
<dbReference type="InterPro" id="IPR000182">
    <property type="entry name" value="GNAT_dom"/>
</dbReference>
<gene>
    <name evidence="5" type="ORF">YC6258_02323</name>
</gene>
<dbReference type="AlphaFoldDB" id="A0A0C5VJB3"/>
<dbReference type="EMBL" id="CP007142">
    <property type="protein sequence ID" value="AJQ94361.1"/>
    <property type="molecule type" value="Genomic_DNA"/>
</dbReference>
<name>A0A0C5VJB3_9GAMM</name>
<feature type="domain" description="N-acetyltransferase" evidence="4">
    <location>
        <begin position="12"/>
        <end position="182"/>
    </location>
</feature>
<dbReference type="HOGENOM" id="CLU_013985_40_1_6"/>
<dbReference type="Proteomes" id="UP000032266">
    <property type="component" value="Chromosome"/>
</dbReference>
<evidence type="ECO:0000256" key="1">
    <source>
        <dbReference type="ARBA" id="ARBA00022679"/>
    </source>
</evidence>
<dbReference type="PANTHER" id="PTHR43792">
    <property type="entry name" value="GNAT FAMILY, PUTATIVE (AFU_ORTHOLOGUE AFUA_3G00765)-RELATED-RELATED"/>
    <property type="match status" value="1"/>
</dbReference>
<reference evidence="5 6" key="1">
    <citation type="submission" date="2014-01" db="EMBL/GenBank/DDBJ databases">
        <title>Full genme sequencing of cellulolytic bacterium Gynuella sunshinyii YC6258T gen. nov., sp. nov.</title>
        <authorList>
            <person name="Khan H."/>
            <person name="Chung E.J."/>
            <person name="Chung Y.R."/>
        </authorList>
    </citation>
    <scope>NUCLEOTIDE SEQUENCE [LARGE SCALE GENOMIC DNA]</scope>
    <source>
        <strain evidence="5 6">YC6258</strain>
    </source>
</reference>
<evidence type="ECO:0000256" key="3">
    <source>
        <dbReference type="ARBA" id="ARBA00038502"/>
    </source>
</evidence>
<keyword evidence="6" id="KW-1185">Reference proteome</keyword>
<comment type="similarity">
    <text evidence="3">Belongs to the acetyltransferase family. RimJ subfamily.</text>
</comment>
<dbReference type="OrthoDB" id="9801669at2"/>
<dbReference type="InterPro" id="IPR016181">
    <property type="entry name" value="Acyl_CoA_acyltransferase"/>
</dbReference>
<organism evidence="5 6">
    <name type="scientific">Gynuella sunshinyii YC6258</name>
    <dbReference type="NCBI Taxonomy" id="1445510"/>
    <lineage>
        <taxon>Bacteria</taxon>
        <taxon>Pseudomonadati</taxon>
        <taxon>Pseudomonadota</taxon>
        <taxon>Gammaproteobacteria</taxon>
        <taxon>Oceanospirillales</taxon>
        <taxon>Saccharospirillaceae</taxon>
        <taxon>Gynuella</taxon>
    </lineage>
</organism>
<dbReference type="GO" id="GO:0005840">
    <property type="term" value="C:ribosome"/>
    <property type="evidence" value="ECO:0007669"/>
    <property type="project" value="UniProtKB-KW"/>
</dbReference>
<dbReference type="Pfam" id="PF13302">
    <property type="entry name" value="Acetyltransf_3"/>
    <property type="match status" value="1"/>
</dbReference>
<accession>A0A0C5VJB3</accession>
<dbReference type="PANTHER" id="PTHR43792:SF8">
    <property type="entry name" value="[RIBOSOMAL PROTEIN US5]-ALANINE N-ACETYLTRANSFERASE"/>
    <property type="match status" value="1"/>
</dbReference>
<evidence type="ECO:0000313" key="5">
    <source>
        <dbReference type="EMBL" id="AJQ94361.1"/>
    </source>
</evidence>